<evidence type="ECO:0000256" key="2">
    <source>
        <dbReference type="ARBA" id="ARBA00023134"/>
    </source>
</evidence>
<dbReference type="STRING" id="1314777.A0A164WIH2"/>
<dbReference type="FunFam" id="3.40.50.300:FF:000720">
    <property type="entry name" value="Guanine nucleotide-binding protein G(k) subunit alpha"/>
    <property type="match status" value="1"/>
</dbReference>
<feature type="non-terminal residue" evidence="5">
    <location>
        <position position="1"/>
    </location>
</feature>
<evidence type="ECO:0000256" key="3">
    <source>
        <dbReference type="ARBA" id="ARBA00023224"/>
    </source>
</evidence>
<dbReference type="InterPro" id="IPR001019">
    <property type="entry name" value="Gprotein_alpha_su"/>
</dbReference>
<dbReference type="GO" id="GO:0005737">
    <property type="term" value="C:cytoplasm"/>
    <property type="evidence" value="ECO:0007669"/>
    <property type="project" value="TreeGrafter"/>
</dbReference>
<keyword evidence="2 4" id="KW-0342">GTP-binding</keyword>
<reference evidence="5 6" key="1">
    <citation type="journal article" date="2016" name="Mol. Biol. Evol.">
        <title>Comparative Genomics of Early-Diverging Mushroom-Forming Fungi Provides Insights into the Origins of Lignocellulose Decay Capabilities.</title>
        <authorList>
            <person name="Nagy L.G."/>
            <person name="Riley R."/>
            <person name="Tritt A."/>
            <person name="Adam C."/>
            <person name="Daum C."/>
            <person name="Floudas D."/>
            <person name="Sun H."/>
            <person name="Yadav J.S."/>
            <person name="Pangilinan J."/>
            <person name="Larsson K.H."/>
            <person name="Matsuura K."/>
            <person name="Barry K."/>
            <person name="Labutti K."/>
            <person name="Kuo R."/>
            <person name="Ohm R.A."/>
            <person name="Bhattacharya S.S."/>
            <person name="Shirouzu T."/>
            <person name="Yoshinaga Y."/>
            <person name="Martin F.M."/>
            <person name="Grigoriev I.V."/>
            <person name="Hibbett D.S."/>
        </authorList>
    </citation>
    <scope>NUCLEOTIDE SEQUENCE [LARGE SCALE GENOMIC DNA]</scope>
    <source>
        <strain evidence="5 6">HHB9708</strain>
    </source>
</reference>
<protein>
    <submittedName>
        <fullName evidence="5">Guanine nucleotide binding protein, alpha subunit</fullName>
    </submittedName>
</protein>
<dbReference type="PANTHER" id="PTHR10218:SF360">
    <property type="entry name" value="GUANINE NUCLEOTIDE-BINDING PROTEIN SUBUNIT ALPHA HOMOLOG"/>
    <property type="match status" value="1"/>
</dbReference>
<dbReference type="Pfam" id="PF00503">
    <property type="entry name" value="G-alpha"/>
    <property type="match status" value="1"/>
</dbReference>
<name>A0A164WIH2_9AGAM</name>
<dbReference type="GO" id="GO:0005525">
    <property type="term" value="F:GTP binding"/>
    <property type="evidence" value="ECO:0007669"/>
    <property type="project" value="UniProtKB-KW"/>
</dbReference>
<dbReference type="Proteomes" id="UP000076722">
    <property type="component" value="Unassembled WGS sequence"/>
</dbReference>
<dbReference type="PANTHER" id="PTHR10218">
    <property type="entry name" value="GTP-BINDING PROTEIN ALPHA SUBUNIT"/>
    <property type="match status" value="1"/>
</dbReference>
<dbReference type="InterPro" id="IPR027417">
    <property type="entry name" value="P-loop_NTPase"/>
</dbReference>
<dbReference type="PROSITE" id="PS51882">
    <property type="entry name" value="G_ALPHA"/>
    <property type="match status" value="1"/>
</dbReference>
<dbReference type="GO" id="GO:0003924">
    <property type="term" value="F:GTPase activity"/>
    <property type="evidence" value="ECO:0007669"/>
    <property type="project" value="InterPro"/>
</dbReference>
<evidence type="ECO:0000256" key="4">
    <source>
        <dbReference type="PIRSR" id="PIRSR601019-1"/>
    </source>
</evidence>
<dbReference type="GO" id="GO:0031683">
    <property type="term" value="F:G-protein beta/gamma-subunit complex binding"/>
    <property type="evidence" value="ECO:0007669"/>
    <property type="project" value="InterPro"/>
</dbReference>
<dbReference type="AlphaFoldDB" id="A0A164WIH2"/>
<dbReference type="PRINTS" id="PR00318">
    <property type="entry name" value="GPROTEINA"/>
</dbReference>
<evidence type="ECO:0000313" key="5">
    <source>
        <dbReference type="EMBL" id="KZS95073.1"/>
    </source>
</evidence>
<gene>
    <name evidence="5" type="ORF">SISNIDRAFT_389823</name>
</gene>
<evidence type="ECO:0000313" key="6">
    <source>
        <dbReference type="Proteomes" id="UP000076722"/>
    </source>
</evidence>
<feature type="binding site" evidence="4">
    <location>
        <begin position="75"/>
        <end position="78"/>
    </location>
    <ligand>
        <name>GTP</name>
        <dbReference type="ChEBI" id="CHEBI:37565"/>
    </ligand>
</feature>
<dbReference type="EMBL" id="KV419402">
    <property type="protein sequence ID" value="KZS95073.1"/>
    <property type="molecule type" value="Genomic_DNA"/>
</dbReference>
<dbReference type="GO" id="GO:0001664">
    <property type="term" value="F:G protein-coupled receptor binding"/>
    <property type="evidence" value="ECO:0007669"/>
    <property type="project" value="TreeGrafter"/>
</dbReference>
<keyword evidence="6" id="KW-1185">Reference proteome</keyword>
<dbReference type="GO" id="GO:0007188">
    <property type="term" value="P:adenylate cyclase-modulating G protein-coupled receptor signaling pathway"/>
    <property type="evidence" value="ECO:0007669"/>
    <property type="project" value="TreeGrafter"/>
</dbReference>
<dbReference type="GO" id="GO:0005834">
    <property type="term" value="C:heterotrimeric G-protein complex"/>
    <property type="evidence" value="ECO:0007669"/>
    <property type="project" value="TreeGrafter"/>
</dbReference>
<dbReference type="OrthoDB" id="5817230at2759"/>
<keyword evidence="1 4" id="KW-0547">Nucleotide-binding</keyword>
<keyword evidence="3" id="KW-0807">Transducer</keyword>
<sequence>DWILYDVGGSRSQRERWPSYFDTVDAIIFLVPLLSYTQSLSESPSTNRMDDSINLWKMLCANKLLKKVALILFLNKADVLEEGLK</sequence>
<proteinExistence type="predicted"/>
<feature type="non-terminal residue" evidence="5">
    <location>
        <position position="85"/>
    </location>
</feature>
<evidence type="ECO:0000256" key="1">
    <source>
        <dbReference type="ARBA" id="ARBA00022741"/>
    </source>
</evidence>
<dbReference type="Gene3D" id="3.40.50.300">
    <property type="entry name" value="P-loop containing nucleotide triphosphate hydrolases"/>
    <property type="match status" value="1"/>
</dbReference>
<dbReference type="SUPFAM" id="SSF52540">
    <property type="entry name" value="P-loop containing nucleoside triphosphate hydrolases"/>
    <property type="match status" value="1"/>
</dbReference>
<accession>A0A164WIH2</accession>
<organism evidence="5 6">
    <name type="scientific">Sistotremastrum niveocremeum HHB9708</name>
    <dbReference type="NCBI Taxonomy" id="1314777"/>
    <lineage>
        <taxon>Eukaryota</taxon>
        <taxon>Fungi</taxon>
        <taxon>Dikarya</taxon>
        <taxon>Basidiomycota</taxon>
        <taxon>Agaricomycotina</taxon>
        <taxon>Agaricomycetes</taxon>
        <taxon>Sistotremastrales</taxon>
        <taxon>Sistotremastraceae</taxon>
        <taxon>Sertulicium</taxon>
        <taxon>Sertulicium niveocremeum</taxon>
    </lineage>
</organism>